<dbReference type="AlphaFoldDB" id="A0AAE1HRN7"/>
<reference evidence="1" key="2">
    <citation type="journal article" date="2023" name="BMC Genomics">
        <title>Pest status, molecular evolution, and epigenetic factors derived from the genome assembly of Frankliniella fusca, a thysanopteran phytovirus vector.</title>
        <authorList>
            <person name="Catto M.A."/>
            <person name="Labadie P.E."/>
            <person name="Jacobson A.L."/>
            <person name="Kennedy G.G."/>
            <person name="Srinivasan R."/>
            <person name="Hunt B.G."/>
        </authorList>
    </citation>
    <scope>NUCLEOTIDE SEQUENCE</scope>
    <source>
        <strain evidence="1">PL_HMW_Pooled</strain>
    </source>
</reference>
<keyword evidence="2" id="KW-1185">Reference proteome</keyword>
<organism evidence="1 2">
    <name type="scientific">Frankliniella fusca</name>
    <dbReference type="NCBI Taxonomy" id="407009"/>
    <lineage>
        <taxon>Eukaryota</taxon>
        <taxon>Metazoa</taxon>
        <taxon>Ecdysozoa</taxon>
        <taxon>Arthropoda</taxon>
        <taxon>Hexapoda</taxon>
        <taxon>Insecta</taxon>
        <taxon>Pterygota</taxon>
        <taxon>Neoptera</taxon>
        <taxon>Paraneoptera</taxon>
        <taxon>Thysanoptera</taxon>
        <taxon>Terebrantia</taxon>
        <taxon>Thripoidea</taxon>
        <taxon>Thripidae</taxon>
        <taxon>Frankliniella</taxon>
    </lineage>
</organism>
<reference evidence="1" key="1">
    <citation type="submission" date="2021-07" db="EMBL/GenBank/DDBJ databases">
        <authorList>
            <person name="Catto M.A."/>
            <person name="Jacobson A."/>
            <person name="Kennedy G."/>
            <person name="Labadie P."/>
            <person name="Hunt B.G."/>
            <person name="Srinivasan R."/>
        </authorList>
    </citation>
    <scope>NUCLEOTIDE SEQUENCE</scope>
    <source>
        <strain evidence="1">PL_HMW_Pooled</strain>
        <tissue evidence="1">Head</tissue>
    </source>
</reference>
<evidence type="ECO:0000313" key="2">
    <source>
        <dbReference type="Proteomes" id="UP001219518"/>
    </source>
</evidence>
<name>A0AAE1HRN7_9NEOP</name>
<proteinExistence type="predicted"/>
<sequence length="72" mass="8325">MDDPKSNHHFDPQSCDWVHCRFLLFPEIITDELKSALKRTSIFSKMDSTVAHDILLRSLPKSSPPESWKICP</sequence>
<comment type="caution">
    <text evidence="1">The sequence shown here is derived from an EMBL/GenBank/DDBJ whole genome shotgun (WGS) entry which is preliminary data.</text>
</comment>
<gene>
    <name evidence="1" type="ORF">KUF71_014509</name>
</gene>
<dbReference type="Proteomes" id="UP001219518">
    <property type="component" value="Unassembled WGS sequence"/>
</dbReference>
<evidence type="ECO:0000313" key="1">
    <source>
        <dbReference type="EMBL" id="KAK3926260.1"/>
    </source>
</evidence>
<protein>
    <submittedName>
        <fullName evidence="1">WD repeat-containing protein dyf-2</fullName>
    </submittedName>
</protein>
<accession>A0AAE1HRN7</accession>
<dbReference type="EMBL" id="JAHWGI010001243">
    <property type="protein sequence ID" value="KAK3926260.1"/>
    <property type="molecule type" value="Genomic_DNA"/>
</dbReference>